<dbReference type="Gene3D" id="3.40.920.10">
    <property type="entry name" value="Pyruvate-ferredoxin oxidoreductase, PFOR, domain III"/>
    <property type="match status" value="1"/>
</dbReference>
<protein>
    <recommendedName>
        <fullName evidence="2">Pyruvate/ketoisovalerate oxidoreductase catalytic domain-containing protein</fullName>
    </recommendedName>
</protein>
<dbReference type="KEGG" id="byl:A4V09_11215"/>
<evidence type="ECO:0000256" key="1">
    <source>
        <dbReference type="ARBA" id="ARBA00023002"/>
    </source>
</evidence>
<keyword evidence="1" id="KW-0560">Oxidoreductase</keyword>
<dbReference type="Pfam" id="PF01558">
    <property type="entry name" value="POR"/>
    <property type="match status" value="1"/>
</dbReference>
<name>A0A1C7I9L2_9FIRM</name>
<dbReference type="GO" id="GO:0016903">
    <property type="term" value="F:oxidoreductase activity, acting on the aldehyde or oxo group of donors"/>
    <property type="evidence" value="ECO:0007669"/>
    <property type="project" value="InterPro"/>
</dbReference>
<organism evidence="3 4">
    <name type="scientific">Blautia pseudococcoides</name>
    <dbReference type="NCBI Taxonomy" id="1796616"/>
    <lineage>
        <taxon>Bacteria</taxon>
        <taxon>Bacillati</taxon>
        <taxon>Bacillota</taxon>
        <taxon>Clostridia</taxon>
        <taxon>Lachnospirales</taxon>
        <taxon>Lachnospiraceae</taxon>
        <taxon>Blautia</taxon>
    </lineage>
</organism>
<dbReference type="RefSeq" id="WP_065542457.1">
    <property type="nucleotide sequence ID" value="NZ_CP015405.2"/>
</dbReference>
<evidence type="ECO:0000259" key="2">
    <source>
        <dbReference type="Pfam" id="PF01558"/>
    </source>
</evidence>
<dbReference type="PANTHER" id="PTHR43854:SF1">
    <property type="entry name" value="INDOLEPYRUVATE OXIDOREDUCTASE SUBUNIT IORB"/>
    <property type="match status" value="1"/>
</dbReference>
<dbReference type="STRING" id="1796616.A4V09_11215"/>
<proteinExistence type="predicted"/>
<keyword evidence="4" id="KW-1185">Reference proteome</keyword>
<dbReference type="OrthoDB" id="9789125at2"/>
<sequence>MKNDGVNIFLTGAGNHPVMLAGNLISRAAFYEGYVAKNTSVIALGVIGGAVVSQVRFGEKILSPLFCNGEGDYMIAFDKLEALRNCNQLKKNGTVIVANEIVPVTSVSGLIENPITIEEISEKLKASRRTILDIPIEDSITSGIDGQMSLIGILSNRISISIDSWEKAFEDIFPEDILEIKRKGFEHGRQLFFS</sequence>
<dbReference type="InterPro" id="IPR002869">
    <property type="entry name" value="Pyrv_flavodox_OxRed_cen"/>
</dbReference>
<gene>
    <name evidence="3" type="ORF">A4V09_11215</name>
</gene>
<dbReference type="Proteomes" id="UP000092574">
    <property type="component" value="Chromosome"/>
</dbReference>
<dbReference type="EMBL" id="CP015405">
    <property type="protein sequence ID" value="ANU76285.1"/>
    <property type="molecule type" value="Genomic_DNA"/>
</dbReference>
<dbReference type="InterPro" id="IPR052198">
    <property type="entry name" value="IorB_Oxidoreductase"/>
</dbReference>
<evidence type="ECO:0000313" key="3">
    <source>
        <dbReference type="EMBL" id="ANU76285.1"/>
    </source>
</evidence>
<dbReference type="SUPFAM" id="SSF53323">
    <property type="entry name" value="Pyruvate-ferredoxin oxidoreductase, PFOR, domain III"/>
    <property type="match status" value="1"/>
</dbReference>
<dbReference type="PANTHER" id="PTHR43854">
    <property type="entry name" value="INDOLEPYRUVATE OXIDOREDUCTASE SUBUNIT IORB"/>
    <property type="match status" value="1"/>
</dbReference>
<dbReference type="InterPro" id="IPR019752">
    <property type="entry name" value="Pyrv/ketoisovalerate_OxRed_cat"/>
</dbReference>
<feature type="domain" description="Pyruvate/ketoisovalerate oxidoreductase catalytic" evidence="2">
    <location>
        <begin position="18"/>
        <end position="190"/>
    </location>
</feature>
<reference evidence="3" key="1">
    <citation type="submission" date="2017-04" db="EMBL/GenBank/DDBJ databases">
        <title>Complete Genome Sequences of Twelve Strains of a Stable Defined Moderately Diverse Mouse Microbiota 2 (sDMDMm2).</title>
        <authorList>
            <person name="Uchimura Y."/>
            <person name="Wyss M."/>
            <person name="Brugiroux S."/>
            <person name="Limenitakis J.P."/>
            <person name="Stecher B."/>
            <person name="McCoy K.D."/>
            <person name="Macpherson A.J."/>
        </authorList>
    </citation>
    <scope>NUCLEOTIDE SEQUENCE</scope>
    <source>
        <strain evidence="3">YL58</strain>
    </source>
</reference>
<dbReference type="AlphaFoldDB" id="A0A1C7I9L2"/>
<evidence type="ECO:0000313" key="4">
    <source>
        <dbReference type="Proteomes" id="UP000092574"/>
    </source>
</evidence>
<accession>A0A1C7I9L2</accession>